<keyword evidence="3" id="KW-0238">DNA-binding</keyword>
<dbReference type="RefSeq" id="WP_091152945.1">
    <property type="nucleotide sequence ID" value="NZ_FNAI01000012.1"/>
</dbReference>
<dbReference type="InterPro" id="IPR036388">
    <property type="entry name" value="WH-like_DNA-bd_sf"/>
</dbReference>
<sequence length="122" mass="14430">MEELTKTEERVMQVIWQLKTCFVKDIIEALPDDPKPPYNTISSVVRLLEKKGYLDYKAYGKTYEYFPKISKTDYRKTFFARFFAGYFDNSAESLLSFMVKEEKLSEDDINKLKAIINKNQEL</sequence>
<dbReference type="STRING" id="1391627.SAMN05216464_112136"/>
<evidence type="ECO:0000256" key="1">
    <source>
        <dbReference type="ARBA" id="ARBA00011046"/>
    </source>
</evidence>
<dbReference type="GO" id="GO:0045892">
    <property type="term" value="P:negative regulation of DNA-templated transcription"/>
    <property type="evidence" value="ECO:0007669"/>
    <property type="project" value="InterPro"/>
</dbReference>
<keyword evidence="6" id="KW-1185">Reference proteome</keyword>
<evidence type="ECO:0000256" key="3">
    <source>
        <dbReference type="ARBA" id="ARBA00023125"/>
    </source>
</evidence>
<dbReference type="AlphaFoldDB" id="A0A1G7I4B6"/>
<evidence type="ECO:0000256" key="2">
    <source>
        <dbReference type="ARBA" id="ARBA00023015"/>
    </source>
</evidence>
<accession>A0A1G7I4B6</accession>
<dbReference type="Gene3D" id="1.10.4040.10">
    <property type="entry name" value="Penicillinase repressor domain"/>
    <property type="match status" value="1"/>
</dbReference>
<name>A0A1G7I4B6_9SPHI</name>
<keyword evidence="2" id="KW-0805">Transcription regulation</keyword>
<dbReference type="Gene3D" id="1.10.10.10">
    <property type="entry name" value="Winged helix-like DNA-binding domain superfamily/Winged helix DNA-binding domain"/>
    <property type="match status" value="1"/>
</dbReference>
<dbReference type="Proteomes" id="UP000199072">
    <property type="component" value="Unassembled WGS sequence"/>
</dbReference>
<comment type="similarity">
    <text evidence="1">Belongs to the BlaI transcriptional regulatory family.</text>
</comment>
<gene>
    <name evidence="5" type="ORF">SAMN05216464_112136</name>
</gene>
<dbReference type="GO" id="GO:0003677">
    <property type="term" value="F:DNA binding"/>
    <property type="evidence" value="ECO:0007669"/>
    <property type="project" value="UniProtKB-KW"/>
</dbReference>
<proteinExistence type="inferred from homology"/>
<evidence type="ECO:0000313" key="5">
    <source>
        <dbReference type="EMBL" id="SDF07199.1"/>
    </source>
</evidence>
<keyword evidence="4" id="KW-0804">Transcription</keyword>
<evidence type="ECO:0000313" key="6">
    <source>
        <dbReference type="Proteomes" id="UP000199072"/>
    </source>
</evidence>
<dbReference type="SUPFAM" id="SSF46785">
    <property type="entry name" value="Winged helix' DNA-binding domain"/>
    <property type="match status" value="1"/>
</dbReference>
<dbReference type="Pfam" id="PF03965">
    <property type="entry name" value="Penicillinase_R"/>
    <property type="match status" value="1"/>
</dbReference>
<dbReference type="EMBL" id="FNAI01000012">
    <property type="protein sequence ID" value="SDF07199.1"/>
    <property type="molecule type" value="Genomic_DNA"/>
</dbReference>
<organism evidence="5 6">
    <name type="scientific">Mucilaginibacter pineti</name>
    <dbReference type="NCBI Taxonomy" id="1391627"/>
    <lineage>
        <taxon>Bacteria</taxon>
        <taxon>Pseudomonadati</taxon>
        <taxon>Bacteroidota</taxon>
        <taxon>Sphingobacteriia</taxon>
        <taxon>Sphingobacteriales</taxon>
        <taxon>Sphingobacteriaceae</taxon>
        <taxon>Mucilaginibacter</taxon>
    </lineage>
</organism>
<protein>
    <submittedName>
        <fullName evidence="5">Predicted transcriptional regulator</fullName>
    </submittedName>
</protein>
<dbReference type="InterPro" id="IPR005650">
    <property type="entry name" value="BlaI_family"/>
</dbReference>
<dbReference type="OrthoDB" id="1098508at2"/>
<reference evidence="5 6" key="1">
    <citation type="submission" date="2016-10" db="EMBL/GenBank/DDBJ databases">
        <authorList>
            <person name="de Groot N.N."/>
        </authorList>
    </citation>
    <scope>NUCLEOTIDE SEQUENCE [LARGE SCALE GENOMIC DNA]</scope>
    <source>
        <strain evidence="5 6">47C3B</strain>
    </source>
</reference>
<evidence type="ECO:0000256" key="4">
    <source>
        <dbReference type="ARBA" id="ARBA00023163"/>
    </source>
</evidence>
<dbReference type="PIRSF" id="PIRSF019455">
    <property type="entry name" value="CopR_AtkY"/>
    <property type="match status" value="1"/>
</dbReference>
<dbReference type="InterPro" id="IPR036390">
    <property type="entry name" value="WH_DNA-bd_sf"/>
</dbReference>